<feature type="compositionally biased region" description="Polar residues" evidence="1">
    <location>
        <begin position="95"/>
        <end position="125"/>
    </location>
</feature>
<feature type="compositionally biased region" description="Basic and acidic residues" evidence="1">
    <location>
        <begin position="51"/>
        <end position="94"/>
    </location>
</feature>
<dbReference type="InterPro" id="IPR009730">
    <property type="entry name" value="MFAP1_C"/>
</dbReference>
<dbReference type="InParanoid" id="C4R3Q0"/>
<feature type="compositionally biased region" description="Acidic residues" evidence="1">
    <location>
        <begin position="13"/>
        <end position="28"/>
    </location>
</feature>
<feature type="domain" description="Micro-fibrillar-associated protein 1 C-terminal" evidence="2">
    <location>
        <begin position="177"/>
        <end position="256"/>
    </location>
</feature>
<dbReference type="EMBL" id="FN392321">
    <property type="protein sequence ID" value="CAY70115.1"/>
    <property type="molecule type" value="Genomic_DNA"/>
</dbReference>
<feature type="compositionally biased region" description="Basic and acidic residues" evidence="1">
    <location>
        <begin position="168"/>
        <end position="177"/>
    </location>
</feature>
<dbReference type="PANTHER" id="PTHR15327">
    <property type="entry name" value="MICROFIBRIL-ASSOCIATED PROTEIN"/>
    <property type="match status" value="1"/>
</dbReference>
<evidence type="ECO:0000256" key="1">
    <source>
        <dbReference type="SAM" id="MobiDB-lite"/>
    </source>
</evidence>
<dbReference type="RefSeq" id="XP_002492365.1">
    <property type="nucleotide sequence ID" value="XM_002492320.1"/>
</dbReference>
<dbReference type="GeneID" id="8199434"/>
<dbReference type="OrthoDB" id="10398618at2759"/>
<organism evidence="3 4">
    <name type="scientific">Komagataella phaffii (strain GS115 / ATCC 20864)</name>
    <name type="common">Yeast</name>
    <name type="synonym">Pichia pastoris</name>
    <dbReference type="NCBI Taxonomy" id="644223"/>
    <lineage>
        <taxon>Eukaryota</taxon>
        <taxon>Fungi</taxon>
        <taxon>Dikarya</taxon>
        <taxon>Ascomycota</taxon>
        <taxon>Saccharomycotina</taxon>
        <taxon>Pichiomycetes</taxon>
        <taxon>Pichiales</taxon>
        <taxon>Pichiaceae</taxon>
        <taxon>Komagataella</taxon>
    </lineage>
</organism>
<evidence type="ECO:0000313" key="3">
    <source>
        <dbReference type="EMBL" id="CAY70115.1"/>
    </source>
</evidence>
<feature type="region of interest" description="Disordered" evidence="1">
    <location>
        <begin position="1"/>
        <end position="177"/>
    </location>
</feature>
<sequence length="259" mass="29780">MKRYYTGKKVDDIDSDSSEEGTDSDLQEEPPLTVEGSLREVPKDNILSLHSDLDERTQERNTDKKTINSTEHKNDDVLKMESNHDYESVQKTEDQTPPSSNAEYLTSTAKETTLKVNDFSEQVPNASLVESSEESLDESVEESSEDSSDSSSTGQVLKPVFVKRSKNVKPDSELDPDKEKNIILNNLQHYADKARETRIIPTQKDYLIIDDTDDIDPEKEKLDWKIRELHRLKRDRDILVAKDQEYEEMQARRSLQDLT</sequence>
<dbReference type="Proteomes" id="UP000000314">
    <property type="component" value="Chromosome 3"/>
</dbReference>
<name>C4R3Q0_KOMPG</name>
<evidence type="ECO:0000313" key="4">
    <source>
        <dbReference type="Proteomes" id="UP000000314"/>
    </source>
</evidence>
<evidence type="ECO:0000259" key="2">
    <source>
        <dbReference type="Pfam" id="PF06991"/>
    </source>
</evidence>
<feature type="compositionally biased region" description="Acidic residues" evidence="1">
    <location>
        <begin position="131"/>
        <end position="148"/>
    </location>
</feature>
<protein>
    <recommendedName>
        <fullName evidence="2">Micro-fibrillar-associated protein 1 C-terminal domain-containing protein</fullName>
    </recommendedName>
</protein>
<dbReference type="AlphaFoldDB" id="C4R3Q0"/>
<dbReference type="Pfam" id="PF06991">
    <property type="entry name" value="MFAP1"/>
    <property type="match status" value="1"/>
</dbReference>
<dbReference type="HOGENOM" id="CLU_1074055_0_0_1"/>
<proteinExistence type="predicted"/>
<accession>C4R3Q0</accession>
<dbReference type="KEGG" id="ppa:PAS_chr3_0159"/>
<dbReference type="STRING" id="644223.C4R3Q0"/>
<gene>
    <name evidence="3" type="ordered locus">PAS_chr3_0159</name>
</gene>
<dbReference type="InterPro" id="IPR033194">
    <property type="entry name" value="MFAP1"/>
</dbReference>
<keyword evidence="4" id="KW-1185">Reference proteome</keyword>
<reference evidence="3 4" key="1">
    <citation type="journal article" date="2009" name="Nat. Biotechnol.">
        <title>Genome sequence of the recombinant protein production host Pichia pastoris.</title>
        <authorList>
            <person name="De Schutter K."/>
            <person name="Lin Y.C."/>
            <person name="Tiels P."/>
            <person name="Van Hecke A."/>
            <person name="Glinka S."/>
            <person name="Weber-Lehmann J."/>
            <person name="Rouze P."/>
            <person name="Van de Peer Y."/>
            <person name="Callewaert N."/>
        </authorList>
    </citation>
    <scope>NUCLEOTIDE SEQUENCE [LARGE SCALE GENOMIC DNA]</scope>
    <source>
        <strain evidence="4">GS115 / ATCC 20864</strain>
    </source>
</reference>